<proteinExistence type="predicted"/>
<evidence type="ECO:0000313" key="1">
    <source>
        <dbReference type="EMBL" id="AIZ49592.1"/>
    </source>
</evidence>
<organism evidence="1">
    <name type="scientific">Aeromonas salmonicida subsp. salmonicida</name>
    <dbReference type="NCBI Taxonomy" id="29491"/>
    <lineage>
        <taxon>Bacteria</taxon>
        <taxon>Pseudomonadati</taxon>
        <taxon>Pseudomonadota</taxon>
        <taxon>Gammaproteobacteria</taxon>
        <taxon>Aeromonadales</taxon>
        <taxon>Aeromonadaceae</taxon>
        <taxon>Aeromonas</taxon>
    </lineage>
</organism>
<reference evidence="1" key="2">
    <citation type="journal article" date="2015" name="Vet. Microbiol.">
        <title>Variants of a genomic island in Aeromonas salmonicida subsp. salmonicida link isolates with their geographical origins.</title>
        <authorList>
            <person name="Emond-Rheault J.G."/>
            <person name="Vincent A.T."/>
            <person name="Trudel M.V."/>
            <person name="Brochu F."/>
            <person name="Boyle B."/>
            <person name="Tanaka K.H."/>
            <person name="Attere S.A."/>
            <person name="Jubinville E."/>
            <person name="Loch T.P."/>
            <person name="Winters A.D."/>
            <person name="Faisal M."/>
            <person name="Frenette M."/>
            <person name="Derome N."/>
            <person name="Charette S.J."/>
        </authorList>
    </citation>
    <scope>NUCLEOTIDE SEQUENCE</scope>
    <source>
        <strain evidence="1">01-B526</strain>
    </source>
</reference>
<sequence length="91" mass="10093">MAQNSSKTARFSFAPPRAGFCVSGVRILCPAMCRAFLLGMGMSETKYCPFCQRDIEPEQEDGVVIGLASGNRVYVHDDVKHDPDYQFGELQ</sequence>
<dbReference type="AlphaFoldDB" id="A0A0A7KTV7"/>
<reference evidence="1" key="1">
    <citation type="submission" date="2014-03" db="EMBL/GenBank/DDBJ databases">
        <authorList>
            <person name="Emond-Rheault J.-G."/>
            <person name="Trudel M.V."/>
            <person name="Vincent A.T."/>
            <person name="Brochu F."/>
            <person name="Boyle B."/>
            <person name="Tanaka K.H."/>
            <person name="Attere S.A."/>
            <person name="Jubinville E."/>
            <person name="Frenette M."/>
            <person name="Derome N."/>
            <person name="Charette S.J."/>
        </authorList>
    </citation>
    <scope>NUCLEOTIDE SEQUENCE</scope>
    <source>
        <strain evidence="1">01-B526</strain>
    </source>
</reference>
<accession>A0A0A7KTV7</accession>
<name>A0A0A7KTV7_AERSS</name>
<protein>
    <submittedName>
        <fullName evidence="1">Uncharacterized protein</fullName>
    </submittedName>
</protein>
<dbReference type="EMBL" id="KJ626178">
    <property type="protein sequence ID" value="AIZ49592.1"/>
    <property type="molecule type" value="Genomic_DNA"/>
</dbReference>